<dbReference type="PIRSF" id="PIRSF005673">
    <property type="entry name" value="Importin_alpha"/>
    <property type="match status" value="1"/>
</dbReference>
<dbReference type="EMBL" id="HBGF01042138">
    <property type="protein sequence ID" value="CAD9142088.1"/>
    <property type="molecule type" value="Transcribed_RNA"/>
</dbReference>
<dbReference type="SUPFAM" id="SSF48371">
    <property type="entry name" value="ARM repeat"/>
    <property type="match status" value="1"/>
</dbReference>
<evidence type="ECO:0000256" key="2">
    <source>
        <dbReference type="ARBA" id="ARBA00022448"/>
    </source>
</evidence>
<gene>
    <name evidence="8" type="ORF">NDES1114_LOCUS28227</name>
</gene>
<dbReference type="GO" id="GO:0061608">
    <property type="term" value="F:nuclear import signal receptor activity"/>
    <property type="evidence" value="ECO:0007669"/>
    <property type="project" value="InterPro"/>
</dbReference>
<feature type="compositionally biased region" description="Gly residues" evidence="7">
    <location>
        <begin position="440"/>
        <end position="466"/>
    </location>
</feature>
<comment type="similarity">
    <text evidence="1 5">Belongs to the importin alpha family.</text>
</comment>
<evidence type="ECO:0000256" key="3">
    <source>
        <dbReference type="ARBA" id="ARBA00022737"/>
    </source>
</evidence>
<dbReference type="InterPro" id="IPR000225">
    <property type="entry name" value="Armadillo"/>
</dbReference>
<dbReference type="SMART" id="SM00185">
    <property type="entry name" value="ARM"/>
    <property type="match status" value="8"/>
</dbReference>
<evidence type="ECO:0000256" key="6">
    <source>
        <dbReference type="PROSITE-ProRule" id="PRU00259"/>
    </source>
</evidence>
<protein>
    <recommendedName>
        <fullName evidence="5">Importin subunit alpha</fullName>
    </recommendedName>
</protein>
<dbReference type="InterPro" id="IPR016024">
    <property type="entry name" value="ARM-type_fold"/>
</dbReference>
<dbReference type="InterPro" id="IPR011989">
    <property type="entry name" value="ARM-like"/>
</dbReference>
<dbReference type="GO" id="GO:0005634">
    <property type="term" value="C:nucleus"/>
    <property type="evidence" value="ECO:0007669"/>
    <property type="project" value="UniProtKB-ARBA"/>
</dbReference>
<dbReference type="PANTHER" id="PTHR23316">
    <property type="entry name" value="IMPORTIN ALPHA"/>
    <property type="match status" value="1"/>
</dbReference>
<keyword evidence="4 5" id="KW-0653">Protein transport</keyword>
<name>A0A7S1W0F2_NEODS</name>
<organism evidence="8">
    <name type="scientific">Neobodo designis</name>
    <name type="common">Flagellated protozoan</name>
    <name type="synonym">Bodo designis</name>
    <dbReference type="NCBI Taxonomy" id="312471"/>
    <lineage>
        <taxon>Eukaryota</taxon>
        <taxon>Discoba</taxon>
        <taxon>Euglenozoa</taxon>
        <taxon>Kinetoplastea</taxon>
        <taxon>Metakinetoplastina</taxon>
        <taxon>Neobodonida</taxon>
        <taxon>Neobodo</taxon>
    </lineage>
</organism>
<evidence type="ECO:0000256" key="5">
    <source>
        <dbReference type="PIRNR" id="PIRNR005673"/>
    </source>
</evidence>
<dbReference type="Gene3D" id="1.25.10.10">
    <property type="entry name" value="Leucine-rich Repeat Variant"/>
    <property type="match status" value="1"/>
</dbReference>
<feature type="region of interest" description="Disordered" evidence="7">
    <location>
        <begin position="405"/>
        <end position="466"/>
    </location>
</feature>
<dbReference type="AlphaFoldDB" id="A0A7S1W0F2"/>
<feature type="repeat" description="ARM" evidence="6">
    <location>
        <begin position="17"/>
        <end position="51"/>
    </location>
</feature>
<dbReference type="InterPro" id="IPR024931">
    <property type="entry name" value="Importin_alpha"/>
</dbReference>
<keyword evidence="3" id="KW-0677">Repeat</keyword>
<proteinExistence type="inferred from homology"/>
<evidence type="ECO:0000256" key="1">
    <source>
        <dbReference type="ARBA" id="ARBA00010394"/>
    </source>
</evidence>
<keyword evidence="2 5" id="KW-0813">Transport</keyword>
<reference evidence="8" key="1">
    <citation type="submission" date="2021-01" db="EMBL/GenBank/DDBJ databases">
        <authorList>
            <person name="Corre E."/>
            <person name="Pelletier E."/>
            <person name="Niang G."/>
            <person name="Scheremetjew M."/>
            <person name="Finn R."/>
            <person name="Kale V."/>
            <person name="Holt S."/>
            <person name="Cochrane G."/>
            <person name="Meng A."/>
            <person name="Brown T."/>
            <person name="Cohen L."/>
        </authorList>
    </citation>
    <scope>NUCLEOTIDE SEQUENCE</scope>
    <source>
        <strain evidence="8">CCAP 1951/1</strain>
    </source>
</reference>
<dbReference type="Pfam" id="PF16186">
    <property type="entry name" value="Arm_3"/>
    <property type="match status" value="1"/>
</dbReference>
<dbReference type="Pfam" id="PF13513">
    <property type="entry name" value="HEAT_EZ"/>
    <property type="match status" value="1"/>
</dbReference>
<evidence type="ECO:0000256" key="7">
    <source>
        <dbReference type="SAM" id="MobiDB-lite"/>
    </source>
</evidence>
<evidence type="ECO:0000256" key="4">
    <source>
        <dbReference type="ARBA" id="ARBA00022927"/>
    </source>
</evidence>
<evidence type="ECO:0000313" key="8">
    <source>
        <dbReference type="EMBL" id="CAD9142088.1"/>
    </source>
</evidence>
<dbReference type="PROSITE" id="PS50176">
    <property type="entry name" value="ARM_REPEAT"/>
    <property type="match status" value="3"/>
</dbReference>
<feature type="compositionally biased region" description="Low complexity" evidence="7">
    <location>
        <begin position="405"/>
        <end position="439"/>
    </location>
</feature>
<dbReference type="InterPro" id="IPR032413">
    <property type="entry name" value="Arm_3"/>
</dbReference>
<dbReference type="GO" id="GO:0005737">
    <property type="term" value="C:cytoplasm"/>
    <property type="evidence" value="ECO:0007669"/>
    <property type="project" value="InterPro"/>
</dbReference>
<sequence>MPSVNETPPIQAVVDSGVVPRLVSLLPRDDWVELQFEAAWAVSNVASGTQQHTHLVIQLEAVPQFVRLLESPSEEVREQATWAIGNIAGDSADCRNYILSLGAMPLLIKAIGIPVSKVTILRNAVWALSNLCRSKPPPPLDAVAPALPVLAGLLNHHDKEVMTDACWAISYISDGPIERIQRVLQSNVIDKVISMLTAPSVAMQTPALRTIGNVVTGNDVQTQVIIDHGALAAFHFLLNHPRRAIKKEACWCLSNITAGSVDQIQSVIGADLYPVVKNLLDAPEYEVKKEAVWCIANTTSGGTKEQLRYLVDIGILDPLCRILTLYDLKIVTVALEAIENFLQLGQDDMKERCLSQNPYSAMLVTNGGYELIEALQEHSSPELYNQSVSVIETYFDFEEQQRGAAQQAAQQQQGAEQQQAQQQQQGGYNFGGQQQQQQQQGGGAWGNGNGNAGGGGYNFAGAFGGN</sequence>
<dbReference type="GO" id="GO:0006606">
    <property type="term" value="P:protein import into nucleus"/>
    <property type="evidence" value="ECO:0007669"/>
    <property type="project" value="InterPro"/>
</dbReference>
<dbReference type="Pfam" id="PF00514">
    <property type="entry name" value="Arm"/>
    <property type="match status" value="3"/>
</dbReference>
<dbReference type="FunFam" id="1.25.10.10:FF:000009">
    <property type="entry name" value="Importin subunit alpha"/>
    <property type="match status" value="1"/>
</dbReference>
<accession>A0A7S1W0F2</accession>
<feature type="repeat" description="ARM" evidence="6">
    <location>
        <begin position="102"/>
        <end position="131"/>
    </location>
</feature>
<feature type="repeat" description="ARM" evidence="6">
    <location>
        <begin position="60"/>
        <end position="102"/>
    </location>
</feature>